<dbReference type="AlphaFoldDB" id="A0A4C1XLH4"/>
<evidence type="ECO:0000256" key="1">
    <source>
        <dbReference type="SAM" id="Phobius"/>
    </source>
</evidence>
<organism evidence="2 3">
    <name type="scientific">Eumeta variegata</name>
    <name type="common">Bagworm moth</name>
    <name type="synonym">Eumeta japonica</name>
    <dbReference type="NCBI Taxonomy" id="151549"/>
    <lineage>
        <taxon>Eukaryota</taxon>
        <taxon>Metazoa</taxon>
        <taxon>Ecdysozoa</taxon>
        <taxon>Arthropoda</taxon>
        <taxon>Hexapoda</taxon>
        <taxon>Insecta</taxon>
        <taxon>Pterygota</taxon>
        <taxon>Neoptera</taxon>
        <taxon>Endopterygota</taxon>
        <taxon>Lepidoptera</taxon>
        <taxon>Glossata</taxon>
        <taxon>Ditrysia</taxon>
        <taxon>Tineoidea</taxon>
        <taxon>Psychidae</taxon>
        <taxon>Oiketicinae</taxon>
        <taxon>Eumeta</taxon>
    </lineage>
</organism>
<name>A0A4C1XLH4_EUMVA</name>
<proteinExistence type="predicted"/>
<feature type="transmembrane region" description="Helical" evidence="1">
    <location>
        <begin position="220"/>
        <end position="240"/>
    </location>
</feature>
<accession>A0A4C1XLH4</accession>
<keyword evidence="1" id="KW-0812">Transmembrane</keyword>
<evidence type="ECO:0000313" key="2">
    <source>
        <dbReference type="EMBL" id="GBP63364.1"/>
    </source>
</evidence>
<keyword evidence="3" id="KW-1185">Reference proteome</keyword>
<dbReference type="OrthoDB" id="10265389at2759"/>
<dbReference type="EMBL" id="BGZK01000868">
    <property type="protein sequence ID" value="GBP63364.1"/>
    <property type="molecule type" value="Genomic_DNA"/>
</dbReference>
<comment type="caution">
    <text evidence="2">The sequence shown here is derived from an EMBL/GenBank/DDBJ whole genome shotgun (WGS) entry which is preliminary data.</text>
</comment>
<protein>
    <submittedName>
        <fullName evidence="2">Uncharacterized protein</fullName>
    </submittedName>
</protein>
<sequence length="365" mass="41207">MPGLGTGLNVRCVCGLIGITVCEGEGAQHAKDIGDDKNKVRIETSLGALRVKFQGRVTAIPLRHNNIISGMVRPSSWILKDGESNRIDRQKERDKNNEQYYQLPDLFAVENYEKCLSQRQNAFCAGTFELIAAGRSPLYDLWKKLSINELENFNHTRIHRAVCLGPKTDCPIEGNLTHSFEECIDYGLLREYELNAKLVDFAFCRRSGESLPVDGVDKAFMAYLAVVVLLNLMGTAYHFFVKEKGSKGNRWVMAFSLFANWRRLTSPAEGGDPRLRNFACFNGINRLESNSDYTTKLQKRERRSTRARGHKLFANLQRFIEIRYLDRSSVGDKGRSKAYANSCIAYIITSPQHASRIAPPSGHNC</sequence>
<keyword evidence="1" id="KW-0472">Membrane</keyword>
<reference evidence="2 3" key="1">
    <citation type="journal article" date="2019" name="Commun. Biol.">
        <title>The bagworm genome reveals a unique fibroin gene that provides high tensile strength.</title>
        <authorList>
            <person name="Kono N."/>
            <person name="Nakamura H."/>
            <person name="Ohtoshi R."/>
            <person name="Tomita M."/>
            <person name="Numata K."/>
            <person name="Arakawa K."/>
        </authorList>
    </citation>
    <scope>NUCLEOTIDE SEQUENCE [LARGE SCALE GENOMIC DNA]</scope>
</reference>
<dbReference type="Proteomes" id="UP000299102">
    <property type="component" value="Unassembled WGS sequence"/>
</dbReference>
<keyword evidence="1" id="KW-1133">Transmembrane helix</keyword>
<gene>
    <name evidence="2" type="ORF">EVAR_56475_1</name>
</gene>
<evidence type="ECO:0000313" key="3">
    <source>
        <dbReference type="Proteomes" id="UP000299102"/>
    </source>
</evidence>